<name>A0A0P9EUU2_9BACL</name>
<keyword evidence="2" id="KW-1185">Reference proteome</keyword>
<dbReference type="PATRIC" id="fig|471514.4.peg.4756"/>
<organism evidence="1 2">
    <name type="scientific">Alicyclobacillus ferrooxydans</name>
    <dbReference type="NCBI Taxonomy" id="471514"/>
    <lineage>
        <taxon>Bacteria</taxon>
        <taxon>Bacillati</taxon>
        <taxon>Bacillota</taxon>
        <taxon>Bacilli</taxon>
        <taxon>Bacillales</taxon>
        <taxon>Alicyclobacillaceae</taxon>
        <taxon>Alicyclobacillus</taxon>
    </lineage>
</organism>
<dbReference type="AlphaFoldDB" id="A0A0P9EUU2"/>
<reference evidence="1 2" key="1">
    <citation type="submission" date="2015-09" db="EMBL/GenBank/DDBJ databases">
        <title>Draft genome sequence of Alicyclobacillus ferrooxydans DSM 22381.</title>
        <authorList>
            <person name="Hemp J."/>
        </authorList>
    </citation>
    <scope>NUCLEOTIDE SEQUENCE [LARGE SCALE GENOMIC DNA]</scope>
    <source>
        <strain evidence="1 2">TC-34</strain>
    </source>
</reference>
<comment type="caution">
    <text evidence="1">The sequence shown here is derived from an EMBL/GenBank/DDBJ whole genome shotgun (WGS) entry which is preliminary data.</text>
</comment>
<dbReference type="STRING" id="471514.AN477_15405"/>
<evidence type="ECO:0000313" key="2">
    <source>
        <dbReference type="Proteomes" id="UP000050482"/>
    </source>
</evidence>
<dbReference type="Proteomes" id="UP000050482">
    <property type="component" value="Unassembled WGS sequence"/>
</dbReference>
<evidence type="ECO:0000313" key="1">
    <source>
        <dbReference type="EMBL" id="KPV42742.1"/>
    </source>
</evidence>
<dbReference type="EMBL" id="LJCO01000069">
    <property type="protein sequence ID" value="KPV42742.1"/>
    <property type="molecule type" value="Genomic_DNA"/>
</dbReference>
<accession>A0A0P9EUU2</accession>
<gene>
    <name evidence="1" type="ORF">AN477_15405</name>
</gene>
<sequence>MTEQAFNEEEAISFGQLIAIAEAMYAPGLTNPPIPPDLSADWDVLIDDIKSTHSNSRNCAIPSVAFIICIRICMSLGIM</sequence>
<protein>
    <submittedName>
        <fullName evidence="1">Uncharacterized protein</fullName>
    </submittedName>
</protein>
<proteinExistence type="predicted"/>